<feature type="compositionally biased region" description="Acidic residues" evidence="1">
    <location>
        <begin position="396"/>
        <end position="410"/>
    </location>
</feature>
<dbReference type="EMBL" id="CAJNNW010003115">
    <property type="protein sequence ID" value="CAE8645030.1"/>
    <property type="molecule type" value="Genomic_DNA"/>
</dbReference>
<feature type="region of interest" description="Disordered" evidence="1">
    <location>
        <begin position="177"/>
        <end position="305"/>
    </location>
</feature>
<feature type="domain" description="USP" evidence="2">
    <location>
        <begin position="136"/>
        <end position="973"/>
    </location>
</feature>
<feature type="compositionally biased region" description="Acidic residues" evidence="1">
    <location>
        <begin position="56"/>
        <end position="73"/>
    </location>
</feature>
<protein>
    <recommendedName>
        <fullName evidence="2">USP domain-containing protein</fullName>
    </recommendedName>
</protein>
<comment type="caution">
    <text evidence="3">The sequence shown here is derived from an EMBL/GenBank/DDBJ whole genome shotgun (WGS) entry which is preliminary data.</text>
</comment>
<dbReference type="Gene3D" id="3.90.70.10">
    <property type="entry name" value="Cysteine proteinases"/>
    <property type="match status" value="2"/>
</dbReference>
<dbReference type="Pfam" id="PF00443">
    <property type="entry name" value="UCH"/>
    <property type="match status" value="1"/>
</dbReference>
<feature type="compositionally biased region" description="Pro residues" evidence="1">
    <location>
        <begin position="282"/>
        <end position="292"/>
    </location>
</feature>
<feature type="compositionally biased region" description="Basic and acidic residues" evidence="1">
    <location>
        <begin position="386"/>
        <end position="395"/>
    </location>
</feature>
<dbReference type="InterPro" id="IPR001394">
    <property type="entry name" value="Peptidase_C19_UCH"/>
</dbReference>
<evidence type="ECO:0000256" key="1">
    <source>
        <dbReference type="SAM" id="MobiDB-lite"/>
    </source>
</evidence>
<proteinExistence type="predicted"/>
<evidence type="ECO:0000313" key="3">
    <source>
        <dbReference type="EMBL" id="CAE8645030.1"/>
    </source>
</evidence>
<dbReference type="GO" id="GO:0016579">
    <property type="term" value="P:protein deubiquitination"/>
    <property type="evidence" value="ECO:0007669"/>
    <property type="project" value="InterPro"/>
</dbReference>
<gene>
    <name evidence="3" type="ORF">PGLA2088_LOCUS3561</name>
</gene>
<organism evidence="3 4">
    <name type="scientific">Polarella glacialis</name>
    <name type="common">Dinoflagellate</name>
    <dbReference type="NCBI Taxonomy" id="89957"/>
    <lineage>
        <taxon>Eukaryota</taxon>
        <taxon>Sar</taxon>
        <taxon>Alveolata</taxon>
        <taxon>Dinophyceae</taxon>
        <taxon>Suessiales</taxon>
        <taxon>Suessiaceae</taxon>
        <taxon>Polarella</taxon>
    </lineage>
</organism>
<dbReference type="InterPro" id="IPR050185">
    <property type="entry name" value="Ub_carboxyl-term_hydrolase"/>
</dbReference>
<dbReference type="SUPFAM" id="SSF54001">
    <property type="entry name" value="Cysteine proteinases"/>
    <property type="match status" value="1"/>
</dbReference>
<feature type="compositionally biased region" description="Low complexity" evidence="1">
    <location>
        <begin position="368"/>
        <end position="382"/>
    </location>
</feature>
<evidence type="ECO:0000259" key="2">
    <source>
        <dbReference type="PROSITE" id="PS50235"/>
    </source>
</evidence>
<dbReference type="Proteomes" id="UP000626109">
    <property type="component" value="Unassembled WGS sequence"/>
</dbReference>
<name>A0A813I3I2_POLGL</name>
<feature type="compositionally biased region" description="Low complexity" evidence="1">
    <location>
        <begin position="105"/>
        <end position="119"/>
    </location>
</feature>
<dbReference type="PROSITE" id="PS00973">
    <property type="entry name" value="USP_2"/>
    <property type="match status" value="1"/>
</dbReference>
<feature type="compositionally biased region" description="Basic and acidic residues" evidence="1">
    <location>
        <begin position="201"/>
        <end position="210"/>
    </location>
</feature>
<feature type="compositionally biased region" description="Low complexity" evidence="1">
    <location>
        <begin position="1238"/>
        <end position="1271"/>
    </location>
</feature>
<dbReference type="InterPro" id="IPR038765">
    <property type="entry name" value="Papain-like_cys_pep_sf"/>
</dbReference>
<feature type="region of interest" description="Disordered" evidence="1">
    <location>
        <begin position="1238"/>
        <end position="1272"/>
    </location>
</feature>
<dbReference type="GO" id="GO:0004843">
    <property type="term" value="F:cysteine-type deubiquitinase activity"/>
    <property type="evidence" value="ECO:0007669"/>
    <property type="project" value="InterPro"/>
</dbReference>
<feature type="region of interest" description="Disordered" evidence="1">
    <location>
        <begin position="913"/>
        <end position="940"/>
    </location>
</feature>
<feature type="region of interest" description="Disordered" evidence="1">
    <location>
        <begin position="319"/>
        <end position="411"/>
    </location>
</feature>
<feature type="region of interest" description="Disordered" evidence="1">
    <location>
        <begin position="35"/>
        <end position="151"/>
    </location>
</feature>
<feature type="compositionally biased region" description="Basic and acidic residues" evidence="1">
    <location>
        <begin position="329"/>
        <end position="340"/>
    </location>
</feature>
<feature type="compositionally biased region" description="Low complexity" evidence="1">
    <location>
        <begin position="39"/>
        <end position="49"/>
    </location>
</feature>
<sequence length="1286" mass="136477">MSSAFAPSFILAAATASPPPTPEVFCAFPLDEPRARTPSGSAGAAVAAARRGDDGNVSDDGGECSFNESEDFVPELLTPHTGSNRRTRSLFGWRRRNSENEASNGTGTPRRGRPTTAPTMAPLREEQVDADRIPGGNLEDPNGGEAYGDNMVPVPAAVGPLPRSFLPWRGNLLRSREGSLERPAGEEADAAAPCDAGAGGREGRQKEKDSLLPAFLRRAKSRENGDRRGGRPAAPRAPPAPHQGDMPIPDGVGGAGGAVAGDGQVLNGDSADLDQSNEKPPKVPAEPVPVPPTGQAYSRGSSLPFPFLRAPWKRDIAVRSAPTSARTAPESKPKAERVAEGDAQEGEGSVDGAGAAVGVETPLTDGRLSSALSSGSFGFNSAPQPKGDEKLPRDEEPTEEEKEVDEDNLPDDEKAALQWERHRSRNRSLIVDVFEGQLRSQLTCCRCGNSSSTFEPFRYLSVPIPSNHMDRCTLRVVFFPVPSFPSEKPKLRRFSVTVPKSSTVKRVELALSGQLPVPMSSVLLAEVYRSRIHRYLDPNLPLSDIRAEDQLFAFEAMQAPQELMDYQERLAPSKPKRDRIEEPSSQPQVRVLMIQAMHRRVVDVCRSDGRTWAQRREVFGLPFVMSAASSWTYATLHDMLMIHAGRFLKPRRDRAGSPTEERQVPFVARIVNASGTACGACDLRNCTGCLLPKGSARLRLRAGLLAGAPSTAKIYLALDWVDSTMYDQEYVDSMADDPSVARASAAEGPELGGNEGATSGSVPLSACVASFAEAEDLKVENGNGVKCEKCETVVDAVKKIEIWREPDVFVLHIKRFHFSGEHFEKVSTPVEVPLKDLDLSPWIVGPASGSTAAYDLYGVACHKGGMSGGHYTSYCLNEGGGEEEPETGEGEKLAALNLAGIFREFVLQGGLNGCPAGPPPGPGQSQSQQSPARRRQGGRGRRAVVRVLAAATVLSAAAVALGALPSLLAFAERGSVSDTPGAFMPLRRLGQQQGWSLCAGHEGGVCHCTGTAAFHSLLGDWAMLRHSNGSIRCNADAFGDDPRPGLVKLCSCRSGPAWSESVADGLNSTFARKLVARVETGPAGAGCGSEDDEAWTPCAVMSSRFDASLIPDRMLPRLPPDEQQDAALRKLDLCHHLAGPDQALRILGVWPSSIPVGVMPVKAAGAPFCAVVYSPEQGAVWDSRAAVYCPTEPPRCLEGSCECANDAHSPVDLRTRDGNNRDGRPCYACLPPQDAEGVASGGAKAPKASAAPSAAARQSSSQGSAAARVQAPKVSAAVAAGSLTGK</sequence>
<feature type="compositionally biased region" description="Basic and acidic residues" evidence="1">
    <location>
        <begin position="123"/>
        <end position="132"/>
    </location>
</feature>
<accession>A0A813I3I2</accession>
<dbReference type="PROSITE" id="PS50235">
    <property type="entry name" value="USP_3"/>
    <property type="match status" value="1"/>
</dbReference>
<evidence type="ECO:0000313" key="4">
    <source>
        <dbReference type="Proteomes" id="UP000626109"/>
    </source>
</evidence>
<feature type="compositionally biased region" description="Low complexity" evidence="1">
    <location>
        <begin position="346"/>
        <end position="360"/>
    </location>
</feature>
<dbReference type="InterPro" id="IPR018200">
    <property type="entry name" value="USP_CS"/>
</dbReference>
<dbReference type="PANTHER" id="PTHR21646">
    <property type="entry name" value="UBIQUITIN CARBOXYL-TERMINAL HYDROLASE"/>
    <property type="match status" value="1"/>
</dbReference>
<dbReference type="InterPro" id="IPR028889">
    <property type="entry name" value="USP"/>
</dbReference>
<feature type="compositionally biased region" description="Gly residues" evidence="1">
    <location>
        <begin position="251"/>
        <end position="260"/>
    </location>
</feature>
<reference evidence="3" key="1">
    <citation type="submission" date="2021-02" db="EMBL/GenBank/DDBJ databases">
        <authorList>
            <person name="Dougan E. K."/>
            <person name="Rhodes N."/>
            <person name="Thang M."/>
            <person name="Chan C."/>
        </authorList>
    </citation>
    <scope>NUCLEOTIDE SEQUENCE</scope>
</reference>